<proteinExistence type="predicted"/>
<reference evidence="1 2" key="1">
    <citation type="submission" date="2023-07" db="EMBL/GenBank/DDBJ databases">
        <title>Sorghum-associated microbial communities from plants grown in Nebraska, USA.</title>
        <authorList>
            <person name="Schachtman D."/>
        </authorList>
    </citation>
    <scope>NUCLEOTIDE SEQUENCE [LARGE SCALE GENOMIC DNA]</scope>
    <source>
        <strain evidence="1 2">2980</strain>
    </source>
</reference>
<protein>
    <submittedName>
        <fullName evidence="1">Uncharacterized protein</fullName>
    </submittedName>
</protein>
<evidence type="ECO:0000313" key="1">
    <source>
        <dbReference type="EMBL" id="MDR6866579.1"/>
    </source>
</evidence>
<dbReference type="EMBL" id="JAVDUM010000004">
    <property type="protein sequence ID" value="MDR6866579.1"/>
    <property type="molecule type" value="Genomic_DNA"/>
</dbReference>
<comment type="caution">
    <text evidence="1">The sequence shown here is derived from an EMBL/GenBank/DDBJ whole genome shotgun (WGS) entry which is preliminary data.</text>
</comment>
<dbReference type="Proteomes" id="UP001259347">
    <property type="component" value="Unassembled WGS sequence"/>
</dbReference>
<organism evidence="1 2">
    <name type="scientific">Microbacterium resistens</name>
    <dbReference type="NCBI Taxonomy" id="156977"/>
    <lineage>
        <taxon>Bacteria</taxon>
        <taxon>Bacillati</taxon>
        <taxon>Actinomycetota</taxon>
        <taxon>Actinomycetes</taxon>
        <taxon>Micrococcales</taxon>
        <taxon>Microbacteriaceae</taxon>
        <taxon>Microbacterium</taxon>
    </lineage>
</organism>
<name>A0ABU1SAD4_9MICO</name>
<evidence type="ECO:0000313" key="2">
    <source>
        <dbReference type="Proteomes" id="UP001259347"/>
    </source>
</evidence>
<accession>A0ABU1SAD4</accession>
<sequence>MMQRAGGAATNFSADTLSDEDREMFLRGRGLSVEIGPSEVAHRRAEWPDRDVLDAKEVGLG</sequence>
<keyword evidence="2" id="KW-1185">Reference proteome</keyword>
<dbReference type="RefSeq" id="WP_310018526.1">
    <property type="nucleotide sequence ID" value="NZ_JAVDUM010000004.1"/>
</dbReference>
<gene>
    <name evidence="1" type="ORF">J2Y69_001172</name>
</gene>